<feature type="transmembrane region" description="Helical" evidence="8">
    <location>
        <begin position="256"/>
        <end position="274"/>
    </location>
</feature>
<name>A0A7H9AY67_ZYGMR</name>
<feature type="compositionally biased region" description="Basic and acidic residues" evidence="7">
    <location>
        <begin position="30"/>
        <end position="43"/>
    </location>
</feature>
<dbReference type="InterPro" id="IPR020846">
    <property type="entry name" value="MFS_dom"/>
</dbReference>
<dbReference type="GO" id="GO:0015174">
    <property type="term" value="F:basic amino acid transmembrane transporter activity"/>
    <property type="evidence" value="ECO:0007669"/>
    <property type="project" value="TreeGrafter"/>
</dbReference>
<feature type="transmembrane region" description="Helical" evidence="8">
    <location>
        <begin position="552"/>
        <end position="574"/>
    </location>
</feature>
<proteinExistence type="inferred from homology"/>
<protein>
    <recommendedName>
        <fullName evidence="9">Major facilitator superfamily (MFS) profile domain-containing protein</fullName>
    </recommendedName>
</protein>
<keyword evidence="4 8" id="KW-0812">Transmembrane</keyword>
<comment type="subcellular location">
    <subcellularLocation>
        <location evidence="1">Endomembrane system</location>
        <topology evidence="1">Multi-pass membrane protein</topology>
    </subcellularLocation>
</comment>
<dbReference type="OrthoDB" id="10021397at2759"/>
<organism evidence="10 11">
    <name type="scientific">Zygotorulaspora mrakii</name>
    <name type="common">Zygosaccharomyces mrakii</name>
    <dbReference type="NCBI Taxonomy" id="42260"/>
    <lineage>
        <taxon>Eukaryota</taxon>
        <taxon>Fungi</taxon>
        <taxon>Dikarya</taxon>
        <taxon>Ascomycota</taxon>
        <taxon>Saccharomycotina</taxon>
        <taxon>Saccharomycetes</taxon>
        <taxon>Saccharomycetales</taxon>
        <taxon>Saccharomycetaceae</taxon>
        <taxon>Zygotorulaspora</taxon>
    </lineage>
</organism>
<dbReference type="PROSITE" id="PS50850">
    <property type="entry name" value="MFS"/>
    <property type="match status" value="1"/>
</dbReference>
<evidence type="ECO:0000313" key="10">
    <source>
        <dbReference type="EMBL" id="QLG71133.1"/>
    </source>
</evidence>
<reference evidence="10 11" key="1">
    <citation type="submission" date="2020-07" db="EMBL/GenBank/DDBJ databases">
        <title>The yeast mating-type switching endonuclease HO is a domesticated member of an unorthodox homing genetic element family.</title>
        <authorList>
            <person name="Coughlan A.Y."/>
            <person name="Lombardi L."/>
            <person name="Braun-Galleani S."/>
            <person name="Martos A.R."/>
            <person name="Galeote V."/>
            <person name="Bigey F."/>
            <person name="Dequin S."/>
            <person name="Byrne K.P."/>
            <person name="Wolfe K.H."/>
        </authorList>
    </citation>
    <scope>NUCLEOTIDE SEQUENCE [LARGE SCALE GENOMIC DNA]</scope>
    <source>
        <strain evidence="10 11">NRRL Y-6702</strain>
    </source>
</reference>
<dbReference type="GeneID" id="59234794"/>
<feature type="transmembrane region" description="Helical" evidence="8">
    <location>
        <begin position="441"/>
        <end position="465"/>
    </location>
</feature>
<evidence type="ECO:0000256" key="4">
    <source>
        <dbReference type="ARBA" id="ARBA00022692"/>
    </source>
</evidence>
<dbReference type="Gene3D" id="1.20.1250.20">
    <property type="entry name" value="MFS general substrate transporter like domains"/>
    <property type="match status" value="1"/>
</dbReference>
<keyword evidence="6 8" id="KW-0472">Membrane</keyword>
<evidence type="ECO:0000256" key="2">
    <source>
        <dbReference type="ARBA" id="ARBA00008335"/>
    </source>
</evidence>
<evidence type="ECO:0000256" key="1">
    <source>
        <dbReference type="ARBA" id="ARBA00004127"/>
    </source>
</evidence>
<feature type="transmembrane region" description="Helical" evidence="8">
    <location>
        <begin position="477"/>
        <end position="498"/>
    </location>
</feature>
<evidence type="ECO:0000313" key="11">
    <source>
        <dbReference type="Proteomes" id="UP000509704"/>
    </source>
</evidence>
<dbReference type="Gene3D" id="1.20.1720.10">
    <property type="entry name" value="Multidrug resistance protein D"/>
    <property type="match status" value="1"/>
</dbReference>
<dbReference type="GO" id="GO:0000329">
    <property type="term" value="C:fungal-type vacuole membrane"/>
    <property type="evidence" value="ECO:0007669"/>
    <property type="project" value="TreeGrafter"/>
</dbReference>
<evidence type="ECO:0000256" key="5">
    <source>
        <dbReference type="ARBA" id="ARBA00022989"/>
    </source>
</evidence>
<dbReference type="EMBL" id="CP058605">
    <property type="protein sequence ID" value="QLG71133.1"/>
    <property type="molecule type" value="Genomic_DNA"/>
</dbReference>
<feature type="transmembrane region" description="Helical" evidence="8">
    <location>
        <begin position="396"/>
        <end position="421"/>
    </location>
</feature>
<feature type="transmembrane region" description="Helical" evidence="8">
    <location>
        <begin position="132"/>
        <end position="151"/>
    </location>
</feature>
<feature type="transmembrane region" description="Helical" evidence="8">
    <location>
        <begin position="157"/>
        <end position="178"/>
    </location>
</feature>
<dbReference type="Proteomes" id="UP000509704">
    <property type="component" value="Chromosome 2"/>
</dbReference>
<dbReference type="InterPro" id="IPR011701">
    <property type="entry name" value="MFS"/>
</dbReference>
<dbReference type="SUPFAM" id="SSF103473">
    <property type="entry name" value="MFS general substrate transporter"/>
    <property type="match status" value="1"/>
</dbReference>
<feature type="region of interest" description="Disordered" evidence="7">
    <location>
        <begin position="1"/>
        <end position="46"/>
    </location>
</feature>
<feature type="transmembrane region" description="Helical" evidence="8">
    <location>
        <begin position="215"/>
        <end position="235"/>
    </location>
</feature>
<dbReference type="PANTHER" id="PTHR23501">
    <property type="entry name" value="MAJOR FACILITATOR SUPERFAMILY"/>
    <property type="match status" value="1"/>
</dbReference>
<evidence type="ECO:0000259" key="9">
    <source>
        <dbReference type="PROSITE" id="PS50850"/>
    </source>
</evidence>
<dbReference type="InterPro" id="IPR036259">
    <property type="entry name" value="MFS_trans_sf"/>
</dbReference>
<dbReference type="Pfam" id="PF07690">
    <property type="entry name" value="MFS_1"/>
    <property type="match status" value="1"/>
</dbReference>
<feature type="transmembrane region" description="Helical" evidence="8">
    <location>
        <begin position="190"/>
        <end position="209"/>
    </location>
</feature>
<feature type="transmembrane region" description="Helical" evidence="8">
    <location>
        <begin position="325"/>
        <end position="351"/>
    </location>
</feature>
<keyword evidence="11" id="KW-1185">Reference proteome</keyword>
<keyword evidence="3" id="KW-0813">Transport</keyword>
<dbReference type="RefSeq" id="XP_037142861.1">
    <property type="nucleotide sequence ID" value="XM_037286966.1"/>
</dbReference>
<dbReference type="PANTHER" id="PTHR23501:SF191">
    <property type="entry name" value="VACUOLAR BASIC AMINO ACID TRANSPORTER 4"/>
    <property type="match status" value="1"/>
</dbReference>
<dbReference type="AlphaFoldDB" id="A0A7H9AY67"/>
<feature type="transmembrane region" description="Helical" evidence="8">
    <location>
        <begin position="294"/>
        <end position="313"/>
    </location>
</feature>
<keyword evidence="5 8" id="KW-1133">Transmembrane helix</keyword>
<comment type="similarity">
    <text evidence="2">Belongs to the major facilitator superfamily.</text>
</comment>
<evidence type="ECO:0000256" key="3">
    <source>
        <dbReference type="ARBA" id="ARBA00022448"/>
    </source>
</evidence>
<feature type="compositionally biased region" description="Polar residues" evidence="7">
    <location>
        <begin position="10"/>
        <end position="25"/>
    </location>
</feature>
<feature type="domain" description="Major facilitator superfamily (MFS) profile" evidence="9">
    <location>
        <begin position="67"/>
        <end position="575"/>
    </location>
</feature>
<dbReference type="KEGG" id="zmk:HG535_0B01710"/>
<evidence type="ECO:0000256" key="8">
    <source>
        <dbReference type="SAM" id="Phobius"/>
    </source>
</evidence>
<sequence length="583" mass="64203">MGEDRYELDSFNSTPADMSTATPDSNFYDVEDRQGKSGTKVEQESFEGAEQEDLELDLRDPHTFPLVLASLWTSSALSALDGTIVSTTINDVASRFQQASLVTWVATSYLLTTCSAQPLYGKISDIIGRRKCLLFGQFVFAIGIIFCSVARTIPQLAIARAICGIGGSGTSAMTNIILSDMVPLSERAKYWGYGSVLWAIFQSIGGPLGGILLEYFGVSGLFIPQIPFCIAPLYLSWKYVWDYNEDTKKSWKKIDFGGSLCLLLMISSFIVLLSNNNDGSLEHVSWPPHKKASLVIFVSSLLTFAFVENYVAVENIIPFSVIKGTLGLVAIIYGLVALINYTCLFVVPLYLQLIWGVSVSQSGWYIMCVVISSAAGALWSGWIVKKFSNTDRHATIYYSAVLLFLMTLLTLFGYAGIYQAVRNSSPVMAGDKINPFFNVRMIFGISTLGFSQGSQNVTVMLFNVAKVGRKGQASSTSVNFLFRSLGNVLSVSIALTMFTNSLRGELSEALLGKDDDLLLTLLKDNAYLRSPSMPATHIKTIMDAFRKSLLNSFLPCRWSVILNVLFGIFLLIVVNRKLRRIIT</sequence>
<dbReference type="GO" id="GO:0012505">
    <property type="term" value="C:endomembrane system"/>
    <property type="evidence" value="ECO:0007669"/>
    <property type="project" value="UniProtKB-SubCell"/>
</dbReference>
<feature type="transmembrane region" description="Helical" evidence="8">
    <location>
        <begin position="363"/>
        <end position="384"/>
    </location>
</feature>
<evidence type="ECO:0000256" key="6">
    <source>
        <dbReference type="ARBA" id="ARBA00023136"/>
    </source>
</evidence>
<evidence type="ECO:0000256" key="7">
    <source>
        <dbReference type="SAM" id="MobiDB-lite"/>
    </source>
</evidence>
<accession>A0A7H9AY67</accession>
<gene>
    <name evidence="10" type="ORF">HG535_0B01710</name>
</gene>